<protein>
    <recommendedName>
        <fullName evidence="5">BMC domain-containing protein</fullName>
    </recommendedName>
</protein>
<dbReference type="PROSITE" id="PS51930">
    <property type="entry name" value="BMC_2"/>
    <property type="match status" value="1"/>
</dbReference>
<dbReference type="Proteomes" id="UP000187404">
    <property type="component" value="Unassembled WGS sequence"/>
</dbReference>
<organism evidence="6 7">
    <name type="scientific">Hornefia porci</name>
    <dbReference type="NCBI Taxonomy" id="2652292"/>
    <lineage>
        <taxon>Bacteria</taxon>
        <taxon>Bacillati</taxon>
        <taxon>Bacillota</taxon>
        <taxon>Clostridia</taxon>
        <taxon>Peptostreptococcales</taxon>
        <taxon>Anaerovoracaceae</taxon>
        <taxon>Hornefia</taxon>
    </lineage>
</organism>
<dbReference type="Pfam" id="PF00936">
    <property type="entry name" value="BMC"/>
    <property type="match status" value="1"/>
</dbReference>
<evidence type="ECO:0000256" key="4">
    <source>
        <dbReference type="SAM" id="MobiDB-lite"/>
    </source>
</evidence>
<dbReference type="STRING" id="1261640.BHK98_03025"/>
<dbReference type="InterPro" id="IPR037233">
    <property type="entry name" value="CcmK-like_sf"/>
</dbReference>
<name>A0A1Q9JG10_9FIRM</name>
<feature type="region of interest" description="Disordered" evidence="4">
    <location>
        <begin position="90"/>
        <end position="151"/>
    </location>
</feature>
<evidence type="ECO:0000256" key="1">
    <source>
        <dbReference type="ARBA" id="ARBA00024322"/>
    </source>
</evidence>
<comment type="similarity">
    <text evidence="3">Belongs to the bacterial microcompartments protein family.</text>
</comment>
<evidence type="ECO:0000256" key="2">
    <source>
        <dbReference type="ARBA" id="ARBA00024446"/>
    </source>
</evidence>
<comment type="caution">
    <text evidence="6">The sequence shown here is derived from an EMBL/GenBank/DDBJ whole genome shotgun (WGS) entry which is preliminary data.</text>
</comment>
<feature type="compositionally biased region" description="Acidic residues" evidence="4">
    <location>
        <begin position="94"/>
        <end position="105"/>
    </location>
</feature>
<dbReference type="AlphaFoldDB" id="A0A1Q9JG10"/>
<dbReference type="GO" id="GO:0031469">
    <property type="term" value="C:bacterial microcompartment"/>
    <property type="evidence" value="ECO:0007669"/>
    <property type="project" value="UniProtKB-SubCell"/>
</dbReference>
<reference evidence="6 7" key="1">
    <citation type="journal article" date="2016" name="Appl. Environ. Microbiol.">
        <title>Function and Phylogeny of Bacterial Butyryl Coenzyme A:Acetate Transferases and Their Diversity in the Proximal Colon of Swine.</title>
        <authorList>
            <person name="Trachsel J."/>
            <person name="Bayles D.O."/>
            <person name="Looft T."/>
            <person name="Levine U.Y."/>
            <person name="Allen H.K."/>
        </authorList>
    </citation>
    <scope>NUCLEOTIDE SEQUENCE [LARGE SCALE GENOMIC DNA]</scope>
    <source>
        <strain evidence="6 7">68-3-10</strain>
    </source>
</reference>
<evidence type="ECO:0000259" key="5">
    <source>
        <dbReference type="PROSITE" id="PS51930"/>
    </source>
</evidence>
<dbReference type="PANTHER" id="PTHR33941:SF11">
    <property type="entry name" value="BACTERIAL MICROCOMPARTMENT SHELL PROTEIN PDUJ"/>
    <property type="match status" value="1"/>
</dbReference>
<gene>
    <name evidence="6" type="ORF">BHK98_03025</name>
</gene>
<comment type="subcellular location">
    <subcellularLocation>
        <location evidence="1">Bacterial microcompartment</location>
    </subcellularLocation>
</comment>
<dbReference type="PANTHER" id="PTHR33941">
    <property type="entry name" value="PROPANEDIOL UTILIZATION PROTEIN PDUA"/>
    <property type="match status" value="1"/>
</dbReference>
<feature type="domain" description="BMC" evidence="5">
    <location>
        <begin position="3"/>
        <end position="88"/>
    </location>
</feature>
<evidence type="ECO:0000313" key="7">
    <source>
        <dbReference type="Proteomes" id="UP000187404"/>
    </source>
</evidence>
<dbReference type="InterPro" id="IPR044872">
    <property type="entry name" value="CcmK/CsoS1_BMC"/>
</dbReference>
<dbReference type="RefSeq" id="WP_075712124.1">
    <property type="nucleotide sequence ID" value="NZ_MJIE01000001.1"/>
</dbReference>
<feature type="compositionally biased region" description="Basic and acidic residues" evidence="4">
    <location>
        <begin position="106"/>
        <end position="116"/>
    </location>
</feature>
<sequence length="222" mass="23834">MKAIGMIETKGLVPAIESADAMLKAAEVTLIERRFVKGGLVTIVIAGDVAACKASVDAAASAVQRMGGEIVSTHVIPRPHSTLSGLIVNRIPGDDEEISDPDDEESHISSRNKENEGGGTPSEPAEETAEPAEDTSEEPAEIEVTGESRTVEVPENLHKAELDEIVEARGADAVREILSGKKVVELRTLAREYNGQFGISGREITHSNKSALIDQFEEYYKK</sequence>
<dbReference type="OrthoDB" id="9812608at2"/>
<feature type="compositionally biased region" description="Acidic residues" evidence="4">
    <location>
        <begin position="124"/>
        <end position="141"/>
    </location>
</feature>
<dbReference type="EMBL" id="MJIE01000001">
    <property type="protein sequence ID" value="OLR55123.1"/>
    <property type="molecule type" value="Genomic_DNA"/>
</dbReference>
<dbReference type="InterPro" id="IPR050575">
    <property type="entry name" value="BMC_shell"/>
</dbReference>
<evidence type="ECO:0000313" key="6">
    <source>
        <dbReference type="EMBL" id="OLR55123.1"/>
    </source>
</evidence>
<dbReference type="SUPFAM" id="SSF143414">
    <property type="entry name" value="CcmK-like"/>
    <property type="match status" value="1"/>
</dbReference>
<dbReference type="SMART" id="SM00877">
    <property type="entry name" value="BMC"/>
    <property type="match status" value="1"/>
</dbReference>
<keyword evidence="7" id="KW-1185">Reference proteome</keyword>
<keyword evidence="2" id="KW-1283">Bacterial microcompartment</keyword>
<dbReference type="InterPro" id="IPR000249">
    <property type="entry name" value="BMC_dom"/>
</dbReference>
<dbReference type="CDD" id="cd07045">
    <property type="entry name" value="BMC_CcmK_like"/>
    <property type="match status" value="1"/>
</dbReference>
<dbReference type="Gene3D" id="3.30.70.1710">
    <property type="match status" value="1"/>
</dbReference>
<accession>A0A1Q9JG10</accession>
<proteinExistence type="inferred from homology"/>
<evidence type="ECO:0000256" key="3">
    <source>
        <dbReference type="PROSITE-ProRule" id="PRU01278"/>
    </source>
</evidence>